<dbReference type="CDD" id="cd00093">
    <property type="entry name" value="HTH_XRE"/>
    <property type="match status" value="1"/>
</dbReference>
<dbReference type="Gene3D" id="1.10.260.40">
    <property type="entry name" value="lambda repressor-like DNA-binding domains"/>
    <property type="match status" value="1"/>
</dbReference>
<protein>
    <submittedName>
        <fullName evidence="3">Helix-turn-helix domain-containing protein</fullName>
    </submittedName>
</protein>
<proteinExistence type="predicted"/>
<dbReference type="GO" id="GO:0003700">
    <property type="term" value="F:DNA-binding transcription factor activity"/>
    <property type="evidence" value="ECO:0007669"/>
    <property type="project" value="TreeGrafter"/>
</dbReference>
<feature type="domain" description="HTH cro/C1-type" evidence="2">
    <location>
        <begin position="7"/>
        <end position="61"/>
    </location>
</feature>
<dbReference type="Proteomes" id="UP000184394">
    <property type="component" value="Unassembled WGS sequence"/>
</dbReference>
<organism evidence="3 4">
    <name type="scientific">Ruminococcus flavefaciens</name>
    <dbReference type="NCBI Taxonomy" id="1265"/>
    <lineage>
        <taxon>Bacteria</taxon>
        <taxon>Bacillati</taxon>
        <taxon>Bacillota</taxon>
        <taxon>Clostridia</taxon>
        <taxon>Eubacteriales</taxon>
        <taxon>Oscillospiraceae</taxon>
        <taxon>Ruminococcus</taxon>
    </lineage>
</organism>
<dbReference type="InterPro" id="IPR010982">
    <property type="entry name" value="Lambda_DNA-bd_dom_sf"/>
</dbReference>
<evidence type="ECO:0000313" key="3">
    <source>
        <dbReference type="EMBL" id="SHM31257.1"/>
    </source>
</evidence>
<keyword evidence="1" id="KW-0238">DNA-binding</keyword>
<dbReference type="Pfam" id="PF01381">
    <property type="entry name" value="HTH_3"/>
    <property type="match status" value="1"/>
</dbReference>
<dbReference type="AlphaFoldDB" id="A0A1M7HT01"/>
<reference evidence="3 4" key="1">
    <citation type="submission" date="2016-11" db="EMBL/GenBank/DDBJ databases">
        <authorList>
            <person name="Jaros S."/>
            <person name="Januszkiewicz K."/>
            <person name="Wedrychowicz H."/>
        </authorList>
    </citation>
    <scope>NUCLEOTIDE SEQUENCE [LARGE SCALE GENOMIC DNA]</scope>
    <source>
        <strain evidence="3 4">Y1</strain>
    </source>
</reference>
<accession>A0A1M7HT01</accession>
<sequence length="102" mass="11432">MEYGTRLREIRKAKGFSMYKLHKESGLSQGHISDLEKCINQPTIETLQKLLTPMGVTLAEFFNEDGEVSILTDTEKELVAGFRTLSKDKADLALQMIKALNG</sequence>
<dbReference type="OrthoDB" id="118856at2"/>
<dbReference type="GO" id="GO:0005829">
    <property type="term" value="C:cytosol"/>
    <property type="evidence" value="ECO:0007669"/>
    <property type="project" value="TreeGrafter"/>
</dbReference>
<evidence type="ECO:0000313" key="4">
    <source>
        <dbReference type="Proteomes" id="UP000184394"/>
    </source>
</evidence>
<evidence type="ECO:0000256" key="1">
    <source>
        <dbReference type="ARBA" id="ARBA00023125"/>
    </source>
</evidence>
<dbReference type="SMART" id="SM00530">
    <property type="entry name" value="HTH_XRE"/>
    <property type="match status" value="1"/>
</dbReference>
<name>A0A1M7HT01_RUMFL</name>
<dbReference type="InterPro" id="IPR001387">
    <property type="entry name" value="Cro/C1-type_HTH"/>
</dbReference>
<dbReference type="SUPFAM" id="SSF47413">
    <property type="entry name" value="lambda repressor-like DNA-binding domains"/>
    <property type="match status" value="1"/>
</dbReference>
<dbReference type="PROSITE" id="PS50943">
    <property type="entry name" value="HTH_CROC1"/>
    <property type="match status" value="1"/>
</dbReference>
<evidence type="ECO:0000259" key="2">
    <source>
        <dbReference type="PROSITE" id="PS50943"/>
    </source>
</evidence>
<gene>
    <name evidence="3" type="ORF">SAMN04487860_10360</name>
</gene>
<dbReference type="GO" id="GO:0003677">
    <property type="term" value="F:DNA binding"/>
    <property type="evidence" value="ECO:0007669"/>
    <property type="project" value="UniProtKB-KW"/>
</dbReference>
<dbReference type="EMBL" id="FRCT01000003">
    <property type="protein sequence ID" value="SHM31257.1"/>
    <property type="molecule type" value="Genomic_DNA"/>
</dbReference>
<dbReference type="PANTHER" id="PTHR46797">
    <property type="entry name" value="HTH-TYPE TRANSCRIPTIONAL REGULATOR"/>
    <property type="match status" value="1"/>
</dbReference>
<dbReference type="InterPro" id="IPR050807">
    <property type="entry name" value="TransReg_Diox_bact_type"/>
</dbReference>
<dbReference type="RefSeq" id="WP_072949089.1">
    <property type="nucleotide sequence ID" value="NZ_FRCT01000003.1"/>
</dbReference>
<dbReference type="PANTHER" id="PTHR46797:SF1">
    <property type="entry name" value="METHYLPHOSPHONATE SYNTHASE"/>
    <property type="match status" value="1"/>
</dbReference>